<evidence type="ECO:0000256" key="1">
    <source>
        <dbReference type="SAM" id="SignalP"/>
    </source>
</evidence>
<evidence type="ECO:0008006" key="3">
    <source>
        <dbReference type="Google" id="ProtNLM"/>
    </source>
</evidence>
<evidence type="ECO:0000313" key="2">
    <source>
        <dbReference type="EMBL" id="CAD8887728.1"/>
    </source>
</evidence>
<gene>
    <name evidence="2" type="ORF">CHYS00102_LOCUS14926</name>
</gene>
<feature type="chain" id="PRO_5030705522" description="Secreted protein" evidence="1">
    <location>
        <begin position="21"/>
        <end position="156"/>
    </location>
</feature>
<dbReference type="EMBL" id="HBFR01020734">
    <property type="protein sequence ID" value="CAD8887728.1"/>
    <property type="molecule type" value="Transcribed_RNA"/>
</dbReference>
<keyword evidence="1" id="KW-0732">Signal</keyword>
<dbReference type="AlphaFoldDB" id="A0A7S1BK29"/>
<accession>A0A7S1BK29</accession>
<proteinExistence type="predicted"/>
<organism evidence="2">
    <name type="scientific">Corethron hystrix</name>
    <dbReference type="NCBI Taxonomy" id="216773"/>
    <lineage>
        <taxon>Eukaryota</taxon>
        <taxon>Sar</taxon>
        <taxon>Stramenopiles</taxon>
        <taxon>Ochrophyta</taxon>
        <taxon>Bacillariophyta</taxon>
        <taxon>Coscinodiscophyceae</taxon>
        <taxon>Corethrophycidae</taxon>
        <taxon>Corethrales</taxon>
        <taxon>Corethraceae</taxon>
        <taxon>Corethron</taxon>
    </lineage>
</organism>
<feature type="signal peptide" evidence="1">
    <location>
        <begin position="1"/>
        <end position="20"/>
    </location>
</feature>
<sequence>MTRAFLRTTIFLASALICGAFVVPRQTSTAPFATTAPGGGDRPTAAYAKKEVQRQRFRRHLFQGHDAGGNASVEQKKRGNYERRARRHDGLLGHNLHSHLLPVLGRVLLRMKATVPKTSTDGSISRFVQNRCIRKMHMFTIRIIIMHQNKFLLWKL</sequence>
<name>A0A7S1BK29_9STRA</name>
<protein>
    <recommendedName>
        <fullName evidence="3">Secreted protein</fullName>
    </recommendedName>
</protein>
<reference evidence="2" key="1">
    <citation type="submission" date="2021-01" db="EMBL/GenBank/DDBJ databases">
        <authorList>
            <person name="Corre E."/>
            <person name="Pelletier E."/>
            <person name="Niang G."/>
            <person name="Scheremetjew M."/>
            <person name="Finn R."/>
            <person name="Kale V."/>
            <person name="Holt S."/>
            <person name="Cochrane G."/>
            <person name="Meng A."/>
            <person name="Brown T."/>
            <person name="Cohen L."/>
        </authorList>
    </citation>
    <scope>NUCLEOTIDE SEQUENCE</scope>
    <source>
        <strain evidence="2">308</strain>
    </source>
</reference>